<dbReference type="AlphaFoldDB" id="A0A2M8DQM7"/>
<proteinExistence type="predicted"/>
<sequence>MVANKDKKAFQLIKGMKDIMPADQKYWQHVRNIINKLAHQFNYQRIDTPIAEATKLFSRSVGDQTDIVEKEMYSFKDRGDNNISLRPEMTAGVVRAYIEHGMVNLPQPVKLFYLGPCFRYDKPQSGRQRQFWQVGW</sequence>
<dbReference type="PROSITE" id="PS50862">
    <property type="entry name" value="AA_TRNA_LIGASE_II"/>
    <property type="match status" value="1"/>
</dbReference>
<dbReference type="PANTHER" id="PTHR43707:SF1">
    <property type="entry name" value="HISTIDINE--TRNA LIGASE, MITOCHONDRIAL-RELATED"/>
    <property type="match status" value="1"/>
</dbReference>
<evidence type="ECO:0000313" key="2">
    <source>
        <dbReference type="EMBL" id="PJC01537.1"/>
    </source>
</evidence>
<dbReference type="InterPro" id="IPR006195">
    <property type="entry name" value="aa-tRNA-synth_II"/>
</dbReference>
<organism evidence="2 3">
    <name type="scientific">Candidatus Komeilibacteria bacterium CG_4_9_14_0_8_um_filter_36_9</name>
    <dbReference type="NCBI Taxonomy" id="1974473"/>
    <lineage>
        <taxon>Bacteria</taxon>
        <taxon>Candidatus Komeiliibacteriota</taxon>
    </lineage>
</organism>
<dbReference type="InterPro" id="IPR045864">
    <property type="entry name" value="aa-tRNA-synth_II/BPL/LPL"/>
</dbReference>
<dbReference type="Proteomes" id="UP000230136">
    <property type="component" value="Unassembled WGS sequence"/>
</dbReference>
<dbReference type="Gene3D" id="3.30.930.10">
    <property type="entry name" value="Bira Bifunctional Protein, Domain 2"/>
    <property type="match status" value="1"/>
</dbReference>
<comment type="caution">
    <text evidence="2">The sequence shown here is derived from an EMBL/GenBank/DDBJ whole genome shotgun (WGS) entry which is preliminary data.</text>
</comment>
<reference evidence="3" key="1">
    <citation type="submission" date="2017-09" db="EMBL/GenBank/DDBJ databases">
        <title>Depth-based differentiation of microbial function through sediment-hosted aquifers and enrichment of novel symbionts in the deep terrestrial subsurface.</title>
        <authorList>
            <person name="Probst A.J."/>
            <person name="Ladd B."/>
            <person name="Jarett J.K."/>
            <person name="Geller-Mcgrath D.E."/>
            <person name="Sieber C.M.K."/>
            <person name="Emerson J.B."/>
            <person name="Anantharaman K."/>
            <person name="Thomas B.C."/>
            <person name="Malmstrom R."/>
            <person name="Stieglmeier M."/>
            <person name="Klingl A."/>
            <person name="Woyke T."/>
            <person name="Ryan C.M."/>
            <person name="Banfield J.F."/>
        </authorList>
    </citation>
    <scope>NUCLEOTIDE SEQUENCE [LARGE SCALE GENOMIC DNA]</scope>
</reference>
<feature type="non-terminal residue" evidence="2">
    <location>
        <position position="136"/>
    </location>
</feature>
<evidence type="ECO:0000313" key="3">
    <source>
        <dbReference type="Proteomes" id="UP000230136"/>
    </source>
</evidence>
<dbReference type="InterPro" id="IPR004516">
    <property type="entry name" value="HisRS/HisZ"/>
</dbReference>
<dbReference type="EMBL" id="PFSY01000156">
    <property type="protein sequence ID" value="PJC01537.1"/>
    <property type="molecule type" value="Genomic_DNA"/>
</dbReference>
<evidence type="ECO:0000259" key="1">
    <source>
        <dbReference type="PROSITE" id="PS50862"/>
    </source>
</evidence>
<keyword evidence="2" id="KW-0436">Ligase</keyword>
<dbReference type="GO" id="GO:0006427">
    <property type="term" value="P:histidyl-tRNA aminoacylation"/>
    <property type="evidence" value="ECO:0007669"/>
    <property type="project" value="TreeGrafter"/>
</dbReference>
<dbReference type="InterPro" id="IPR041715">
    <property type="entry name" value="HisRS-like_core"/>
</dbReference>
<feature type="domain" description="Aminoacyl-transfer RNA synthetases class-II family profile" evidence="1">
    <location>
        <begin position="1"/>
        <end position="136"/>
    </location>
</feature>
<dbReference type="PANTHER" id="PTHR43707">
    <property type="entry name" value="HISTIDYL-TRNA SYNTHETASE"/>
    <property type="match status" value="1"/>
</dbReference>
<dbReference type="GO" id="GO:0004821">
    <property type="term" value="F:histidine-tRNA ligase activity"/>
    <property type="evidence" value="ECO:0007669"/>
    <property type="project" value="TreeGrafter"/>
</dbReference>
<dbReference type="CDD" id="cd00773">
    <property type="entry name" value="HisRS-like_core"/>
    <property type="match status" value="1"/>
</dbReference>
<accession>A0A2M8DQM7</accession>
<protein>
    <submittedName>
        <fullName evidence="2">Histidine--tRNA ligase</fullName>
    </submittedName>
</protein>
<dbReference type="Pfam" id="PF13393">
    <property type="entry name" value="tRNA-synt_His"/>
    <property type="match status" value="1"/>
</dbReference>
<dbReference type="GO" id="GO:0005737">
    <property type="term" value="C:cytoplasm"/>
    <property type="evidence" value="ECO:0007669"/>
    <property type="project" value="InterPro"/>
</dbReference>
<dbReference type="SUPFAM" id="SSF55681">
    <property type="entry name" value="Class II aaRS and biotin synthetases"/>
    <property type="match status" value="1"/>
</dbReference>
<name>A0A2M8DQM7_9BACT</name>
<gene>
    <name evidence="2" type="ORF">CO073_03375</name>
</gene>